<keyword evidence="12" id="KW-1185">Reference proteome</keyword>
<name>A0A7K1GLD8_9FLAO</name>
<evidence type="ECO:0000256" key="8">
    <source>
        <dbReference type="ARBA" id="ARBA00023235"/>
    </source>
</evidence>
<evidence type="ECO:0000256" key="6">
    <source>
        <dbReference type="ARBA" id="ARBA00022822"/>
    </source>
</evidence>
<organism evidence="11 12">
    <name type="scientific">Myroides pelagicus</name>
    <dbReference type="NCBI Taxonomy" id="270914"/>
    <lineage>
        <taxon>Bacteria</taxon>
        <taxon>Pseudomonadati</taxon>
        <taxon>Bacteroidota</taxon>
        <taxon>Flavobacteriia</taxon>
        <taxon>Flavobacteriales</taxon>
        <taxon>Flavobacteriaceae</taxon>
        <taxon>Myroides</taxon>
    </lineage>
</organism>
<evidence type="ECO:0000313" key="11">
    <source>
        <dbReference type="EMBL" id="MTH29044.1"/>
    </source>
</evidence>
<dbReference type="CDD" id="cd00405">
    <property type="entry name" value="PRAI"/>
    <property type="match status" value="1"/>
</dbReference>
<dbReference type="HAMAP" id="MF_00135">
    <property type="entry name" value="PRAI"/>
    <property type="match status" value="1"/>
</dbReference>
<evidence type="ECO:0000256" key="4">
    <source>
        <dbReference type="ARBA" id="ARBA00022272"/>
    </source>
</evidence>
<dbReference type="EMBL" id="WMJY01000005">
    <property type="protein sequence ID" value="MTH29044.1"/>
    <property type="molecule type" value="Genomic_DNA"/>
</dbReference>
<dbReference type="EC" id="5.3.1.24" evidence="3 9"/>
<dbReference type="GO" id="GO:0004640">
    <property type="term" value="F:phosphoribosylanthranilate isomerase activity"/>
    <property type="evidence" value="ECO:0007669"/>
    <property type="project" value="UniProtKB-UniRule"/>
</dbReference>
<reference evidence="11 12" key="1">
    <citation type="journal article" date="2006" name="Int. J. Syst. Evol. Microbiol.">
        <title>Myroides pelagicus sp. nov., isolated from seawater in Thailand.</title>
        <authorList>
            <person name="Yoon J."/>
            <person name="Maneerat S."/>
            <person name="Kawai F."/>
            <person name="Yokota A."/>
        </authorList>
    </citation>
    <scope>NUCLEOTIDE SEQUENCE [LARGE SCALE GENOMIC DNA]</scope>
    <source>
        <strain evidence="11 12">SM1T</strain>
    </source>
</reference>
<comment type="similarity">
    <text evidence="9">Belongs to the TrpF family.</text>
</comment>
<evidence type="ECO:0000313" key="12">
    <source>
        <dbReference type="Proteomes" id="UP000488936"/>
    </source>
</evidence>
<evidence type="ECO:0000256" key="5">
    <source>
        <dbReference type="ARBA" id="ARBA00022605"/>
    </source>
</evidence>
<keyword evidence="8 9" id="KW-0413">Isomerase</keyword>
<dbReference type="GO" id="GO:0000162">
    <property type="term" value="P:L-tryptophan biosynthetic process"/>
    <property type="evidence" value="ECO:0007669"/>
    <property type="project" value="UniProtKB-UniRule"/>
</dbReference>
<evidence type="ECO:0000256" key="1">
    <source>
        <dbReference type="ARBA" id="ARBA00001164"/>
    </source>
</evidence>
<dbReference type="AlphaFoldDB" id="A0A7K1GLD8"/>
<comment type="pathway">
    <text evidence="2 9">Amino-acid biosynthesis; L-tryptophan biosynthesis; L-tryptophan from chorismate: step 3/5.</text>
</comment>
<dbReference type="InterPro" id="IPR011060">
    <property type="entry name" value="RibuloseP-bd_barrel"/>
</dbReference>
<feature type="domain" description="N-(5'phosphoribosyl) anthranilate isomerase (PRAI)" evidence="10">
    <location>
        <begin position="4"/>
        <end position="203"/>
    </location>
</feature>
<dbReference type="PANTHER" id="PTHR42894:SF1">
    <property type="entry name" value="N-(5'-PHOSPHORIBOSYL)ANTHRANILATE ISOMERASE"/>
    <property type="match status" value="1"/>
</dbReference>
<dbReference type="SUPFAM" id="SSF51366">
    <property type="entry name" value="Ribulose-phoshate binding barrel"/>
    <property type="match status" value="1"/>
</dbReference>
<evidence type="ECO:0000259" key="10">
    <source>
        <dbReference type="Pfam" id="PF00697"/>
    </source>
</evidence>
<dbReference type="Proteomes" id="UP000488936">
    <property type="component" value="Unassembled WGS sequence"/>
</dbReference>
<dbReference type="OrthoDB" id="9786954at2"/>
<evidence type="ECO:0000256" key="9">
    <source>
        <dbReference type="HAMAP-Rule" id="MF_00135"/>
    </source>
</evidence>
<dbReference type="InterPro" id="IPR013785">
    <property type="entry name" value="Aldolase_TIM"/>
</dbReference>
<comment type="catalytic activity">
    <reaction evidence="1 9">
        <text>N-(5-phospho-beta-D-ribosyl)anthranilate = 1-(2-carboxyphenylamino)-1-deoxy-D-ribulose 5-phosphate</text>
        <dbReference type="Rhea" id="RHEA:21540"/>
        <dbReference type="ChEBI" id="CHEBI:18277"/>
        <dbReference type="ChEBI" id="CHEBI:58613"/>
        <dbReference type="EC" id="5.3.1.24"/>
    </reaction>
</comment>
<dbReference type="UniPathway" id="UPA00035">
    <property type="reaction ID" value="UER00042"/>
</dbReference>
<dbReference type="Pfam" id="PF00697">
    <property type="entry name" value="PRAI"/>
    <property type="match status" value="1"/>
</dbReference>
<gene>
    <name evidence="9" type="primary">trpF</name>
    <name evidence="11" type="ORF">GJV77_03810</name>
</gene>
<comment type="caution">
    <text evidence="11">The sequence shown here is derived from an EMBL/GenBank/DDBJ whole genome shotgun (WGS) entry which is preliminary data.</text>
</comment>
<keyword evidence="7 9" id="KW-0057">Aromatic amino acid biosynthesis</keyword>
<accession>A0A7K1GLD8</accession>
<dbReference type="PANTHER" id="PTHR42894">
    <property type="entry name" value="N-(5'-PHOSPHORIBOSYL)ANTHRANILATE ISOMERASE"/>
    <property type="match status" value="1"/>
</dbReference>
<dbReference type="InterPro" id="IPR001240">
    <property type="entry name" value="PRAI_dom"/>
</dbReference>
<keyword evidence="5 9" id="KW-0028">Amino-acid biosynthesis</keyword>
<dbReference type="RefSeq" id="WP_155035026.1">
    <property type="nucleotide sequence ID" value="NZ_JAYMMG010000003.1"/>
</dbReference>
<dbReference type="Gene3D" id="3.20.20.70">
    <property type="entry name" value="Aldolase class I"/>
    <property type="match status" value="1"/>
</dbReference>
<keyword evidence="6 9" id="KW-0822">Tryptophan biosynthesis</keyword>
<evidence type="ECO:0000256" key="3">
    <source>
        <dbReference type="ARBA" id="ARBA00012572"/>
    </source>
</evidence>
<evidence type="ECO:0000256" key="7">
    <source>
        <dbReference type="ARBA" id="ARBA00023141"/>
    </source>
</evidence>
<dbReference type="InterPro" id="IPR044643">
    <property type="entry name" value="TrpF_fam"/>
</dbReference>
<evidence type="ECO:0000256" key="2">
    <source>
        <dbReference type="ARBA" id="ARBA00004664"/>
    </source>
</evidence>
<sequence>MKQVKICGMKDPENIKQLCKLPIDYIGLIFYPKSKRYIGHIEETILDSIPTSVKKVGVFVNEKTEEVLHKKKNYKLDYIQLHGNETVNDCALYKTNGINVIKAFSIGKNEDLEQTLAYSPYCDAFIFDTPTPTFGGSGKVFNWNLLNEYQGNTPYLLSGGLGIHNIQEAMNIQDNRLIGYDINSQIEQEHYLKNITLATQLVQKIKKHEGI</sequence>
<proteinExistence type="inferred from homology"/>
<protein>
    <recommendedName>
        <fullName evidence="4 9">N-(5'-phosphoribosyl)anthranilate isomerase</fullName>
        <shortName evidence="9">PRAI</shortName>
        <ecNumber evidence="3 9">5.3.1.24</ecNumber>
    </recommendedName>
</protein>